<dbReference type="STRING" id="685588.A0A067TR37"/>
<gene>
    <name evidence="3" type="ORF">GALMADRAFT_132344</name>
</gene>
<dbReference type="InterPro" id="IPR038955">
    <property type="entry name" value="PriA/CPL1_fungi"/>
</dbReference>
<name>A0A067TR37_GALM3</name>
<dbReference type="OrthoDB" id="439917at2759"/>
<sequence length="162" mass="16700">MAIISCRSLIVAALALAAVTRATSPTSTGLEYDPVLPARQPVPSQVQSTRRSLRGRALNTLSGSELAAAICPNDLNGCPIAKPGSLSSVPASFADWQKQGFECVDLNADLKDCGGCASLRAEHDCTAIAGAYGISCVAGSCVVHSCLPGYTLDSDENICVQD</sequence>
<keyword evidence="1" id="KW-0732">Signal</keyword>
<dbReference type="HOGENOM" id="CLU_104755_0_0_1"/>
<dbReference type="AlphaFoldDB" id="A0A067TR37"/>
<dbReference type="EMBL" id="KL142367">
    <property type="protein sequence ID" value="KDR85680.1"/>
    <property type="molecule type" value="Genomic_DNA"/>
</dbReference>
<evidence type="ECO:0000256" key="1">
    <source>
        <dbReference type="SAM" id="SignalP"/>
    </source>
</evidence>
<evidence type="ECO:0000259" key="2">
    <source>
        <dbReference type="Pfam" id="PF21671"/>
    </source>
</evidence>
<reference evidence="4" key="1">
    <citation type="journal article" date="2014" name="Proc. Natl. Acad. Sci. U.S.A.">
        <title>Extensive sampling of basidiomycete genomes demonstrates inadequacy of the white-rot/brown-rot paradigm for wood decay fungi.</title>
        <authorList>
            <person name="Riley R."/>
            <person name="Salamov A.A."/>
            <person name="Brown D.W."/>
            <person name="Nagy L.G."/>
            <person name="Floudas D."/>
            <person name="Held B.W."/>
            <person name="Levasseur A."/>
            <person name="Lombard V."/>
            <person name="Morin E."/>
            <person name="Otillar R."/>
            <person name="Lindquist E.A."/>
            <person name="Sun H."/>
            <person name="LaButti K.M."/>
            <person name="Schmutz J."/>
            <person name="Jabbour D."/>
            <person name="Luo H."/>
            <person name="Baker S.E."/>
            <person name="Pisabarro A.G."/>
            <person name="Walton J.D."/>
            <person name="Blanchette R.A."/>
            <person name="Henrissat B."/>
            <person name="Martin F."/>
            <person name="Cullen D."/>
            <person name="Hibbett D.S."/>
            <person name="Grigoriev I.V."/>
        </authorList>
    </citation>
    <scope>NUCLEOTIDE SEQUENCE [LARGE SCALE GENOMIC DNA]</scope>
    <source>
        <strain evidence="4">CBS 339.88</strain>
    </source>
</reference>
<dbReference type="Pfam" id="PF21671">
    <property type="entry name" value="CPL1-like"/>
    <property type="match status" value="1"/>
</dbReference>
<dbReference type="PANTHER" id="PTHR35192">
    <property type="entry name" value="PROTEIN, PUTATIVE-RELATED"/>
    <property type="match status" value="1"/>
</dbReference>
<evidence type="ECO:0000313" key="3">
    <source>
        <dbReference type="EMBL" id="KDR85680.1"/>
    </source>
</evidence>
<dbReference type="InterPro" id="IPR048661">
    <property type="entry name" value="CPL1-like"/>
</dbReference>
<keyword evidence="4" id="KW-1185">Reference proteome</keyword>
<feature type="chain" id="PRO_5001649489" description="Protein CPL1-like domain-containing protein" evidence="1">
    <location>
        <begin position="23"/>
        <end position="162"/>
    </location>
</feature>
<dbReference type="Proteomes" id="UP000027222">
    <property type="component" value="Unassembled WGS sequence"/>
</dbReference>
<proteinExistence type="predicted"/>
<organism evidence="3 4">
    <name type="scientific">Galerina marginata (strain CBS 339.88)</name>
    <dbReference type="NCBI Taxonomy" id="685588"/>
    <lineage>
        <taxon>Eukaryota</taxon>
        <taxon>Fungi</taxon>
        <taxon>Dikarya</taxon>
        <taxon>Basidiomycota</taxon>
        <taxon>Agaricomycotina</taxon>
        <taxon>Agaricomycetes</taxon>
        <taxon>Agaricomycetidae</taxon>
        <taxon>Agaricales</taxon>
        <taxon>Agaricineae</taxon>
        <taxon>Strophariaceae</taxon>
        <taxon>Galerina</taxon>
    </lineage>
</organism>
<accession>A0A067TR37</accession>
<feature type="domain" description="Protein CPL1-like" evidence="2">
    <location>
        <begin position="101"/>
        <end position="160"/>
    </location>
</feature>
<evidence type="ECO:0000313" key="4">
    <source>
        <dbReference type="Proteomes" id="UP000027222"/>
    </source>
</evidence>
<dbReference type="PANTHER" id="PTHR35192:SF2">
    <property type="entry name" value="APPLE DOMAIN-CONTAINING PROTEIN"/>
    <property type="match status" value="1"/>
</dbReference>
<protein>
    <recommendedName>
        <fullName evidence="2">Protein CPL1-like domain-containing protein</fullName>
    </recommendedName>
</protein>
<feature type="signal peptide" evidence="1">
    <location>
        <begin position="1"/>
        <end position="22"/>
    </location>
</feature>